<dbReference type="PANTHER" id="PTHR45754:SF3">
    <property type="entry name" value="METHYLENETETRAHYDROFOLATE REDUCTASE (NADPH)"/>
    <property type="match status" value="1"/>
</dbReference>
<dbReference type="GO" id="GO:0005829">
    <property type="term" value="C:cytosol"/>
    <property type="evidence" value="ECO:0007669"/>
    <property type="project" value="InterPro"/>
</dbReference>
<dbReference type="PANTHER" id="PTHR45754">
    <property type="entry name" value="METHYLENETETRAHYDROFOLATE REDUCTASE"/>
    <property type="match status" value="1"/>
</dbReference>
<accession>A0A1F4T7D5</accession>
<keyword evidence="6 12" id="KW-0274">FAD</keyword>
<evidence type="ECO:0000256" key="4">
    <source>
        <dbReference type="ARBA" id="ARBA00022605"/>
    </source>
</evidence>
<dbReference type="AlphaFoldDB" id="A0A1F4T7D5"/>
<comment type="catalytic activity">
    <reaction evidence="11">
        <text>(6S)-5-methyl-5,6,7,8-tetrahydrofolate + NAD(+) = (6R)-5,10-methylene-5,6,7,8-tetrahydrofolate + NADH + H(+)</text>
        <dbReference type="Rhea" id="RHEA:19821"/>
        <dbReference type="ChEBI" id="CHEBI:15378"/>
        <dbReference type="ChEBI" id="CHEBI:15636"/>
        <dbReference type="ChEBI" id="CHEBI:18608"/>
        <dbReference type="ChEBI" id="CHEBI:57540"/>
        <dbReference type="ChEBI" id="CHEBI:57945"/>
        <dbReference type="EC" id="1.5.1.54"/>
    </reaction>
    <physiologicalReaction direction="right-to-left" evidence="11">
        <dbReference type="Rhea" id="RHEA:19823"/>
    </physiologicalReaction>
</comment>
<evidence type="ECO:0000256" key="6">
    <source>
        <dbReference type="ARBA" id="ARBA00022827"/>
    </source>
</evidence>
<dbReference type="InterPro" id="IPR029041">
    <property type="entry name" value="FAD-linked_oxidoreductase-like"/>
</dbReference>
<dbReference type="GO" id="GO:0035999">
    <property type="term" value="P:tetrahydrofolate interconversion"/>
    <property type="evidence" value="ECO:0007669"/>
    <property type="project" value="UniProtKB-UniPathway"/>
</dbReference>
<keyword evidence="4" id="KW-0028">Amino-acid biosynthesis</keyword>
<evidence type="ECO:0000256" key="11">
    <source>
        <dbReference type="ARBA" id="ARBA00048628"/>
    </source>
</evidence>
<comment type="caution">
    <text evidence="13">The sequence shown here is derived from an EMBL/GenBank/DDBJ whole genome shotgun (WGS) entry which is preliminary data.</text>
</comment>
<name>A0A1F4T7D5_UNCSA</name>
<evidence type="ECO:0000256" key="3">
    <source>
        <dbReference type="ARBA" id="ARBA00006743"/>
    </source>
</evidence>
<evidence type="ECO:0000256" key="10">
    <source>
        <dbReference type="ARBA" id="ARBA00034478"/>
    </source>
</evidence>
<comment type="pathway">
    <text evidence="10">Amino-acid biosynthesis; L-methionine biosynthesis via de novo pathway.</text>
</comment>
<evidence type="ECO:0000256" key="12">
    <source>
        <dbReference type="RuleBase" id="RU003862"/>
    </source>
</evidence>
<dbReference type="InterPro" id="IPR003171">
    <property type="entry name" value="Mehydrof_redctse-like"/>
</dbReference>
<dbReference type="Proteomes" id="UP000178602">
    <property type="component" value="Unassembled WGS sequence"/>
</dbReference>
<proteinExistence type="inferred from homology"/>
<keyword evidence="9" id="KW-0486">Methionine biosynthesis</keyword>
<comment type="cofactor">
    <cofactor evidence="1 12">
        <name>FAD</name>
        <dbReference type="ChEBI" id="CHEBI:57692"/>
    </cofactor>
</comment>
<evidence type="ECO:0000256" key="1">
    <source>
        <dbReference type="ARBA" id="ARBA00001974"/>
    </source>
</evidence>
<dbReference type="UniPathway" id="UPA00193"/>
<dbReference type="GO" id="GO:0009086">
    <property type="term" value="P:methionine biosynthetic process"/>
    <property type="evidence" value="ECO:0007669"/>
    <property type="project" value="UniProtKB-KW"/>
</dbReference>
<dbReference type="SUPFAM" id="SSF51730">
    <property type="entry name" value="FAD-linked oxidoreductase"/>
    <property type="match status" value="1"/>
</dbReference>
<evidence type="ECO:0000256" key="2">
    <source>
        <dbReference type="ARBA" id="ARBA00004777"/>
    </source>
</evidence>
<evidence type="ECO:0000256" key="5">
    <source>
        <dbReference type="ARBA" id="ARBA00022630"/>
    </source>
</evidence>
<dbReference type="InterPro" id="IPR004620">
    <property type="entry name" value="MTHF_reductase_bac"/>
</dbReference>
<comment type="pathway">
    <text evidence="2 12">One-carbon metabolism; tetrahydrofolate interconversion.</text>
</comment>
<keyword evidence="7 12" id="KW-0560">Oxidoreductase</keyword>
<sequence length="289" mass="32458">MKVSKDLNRTDRPTLSFEFFPPKTPVGEEHLIEAIEKLGKFSPDFVSVTYGAMGTTREKTFYWAEQIKKKFKIEPVAHLTCVGAERKDIAAQLKQLADLGIENILALRGDPPSGETKFVPPKNGFRYASELVEFIKEEQPKFCVGVAGYPEKHTEATAIKKDIANLKKKIDAGAEYVITQLFFNNQAYFDFVDQCLAAGIKVPIIPGQMMITSTKQIKTLTEKCGATIPKELLEKIEKNAENPDAIKRISTEWTLEQTRELIIGGVNYFHFFVMNQAEPISTVLSELGF</sequence>
<dbReference type="GO" id="GO:0106312">
    <property type="term" value="F:methylenetetrahydrofolate reductase (NADH) activity"/>
    <property type="evidence" value="ECO:0007669"/>
    <property type="project" value="UniProtKB-EC"/>
</dbReference>
<dbReference type="GO" id="GO:0071949">
    <property type="term" value="F:FAD binding"/>
    <property type="evidence" value="ECO:0007669"/>
    <property type="project" value="TreeGrafter"/>
</dbReference>
<evidence type="ECO:0000313" key="13">
    <source>
        <dbReference type="EMBL" id="OGC28662.1"/>
    </source>
</evidence>
<dbReference type="CDD" id="cd00537">
    <property type="entry name" value="MTHFR"/>
    <property type="match status" value="1"/>
</dbReference>
<organism evidence="13 14">
    <name type="scientific">candidate division WOR-1 bacterium RIFOXYC12_FULL_54_18</name>
    <dbReference type="NCBI Taxonomy" id="1802584"/>
    <lineage>
        <taxon>Bacteria</taxon>
        <taxon>Bacillati</taxon>
        <taxon>Saganbacteria</taxon>
    </lineage>
</organism>
<protein>
    <recommendedName>
        <fullName evidence="12">Methylenetetrahydrofolate reductase</fullName>
        <ecNumber evidence="12">1.5.1.54</ecNumber>
    </recommendedName>
</protein>
<gene>
    <name evidence="13" type="ORF">A3K49_06875</name>
</gene>
<dbReference type="Pfam" id="PF02219">
    <property type="entry name" value="MTHFR"/>
    <property type="match status" value="1"/>
</dbReference>
<dbReference type="EC" id="1.5.1.54" evidence="12"/>
<evidence type="ECO:0000256" key="7">
    <source>
        <dbReference type="ARBA" id="ARBA00023002"/>
    </source>
</evidence>
<dbReference type="Gene3D" id="3.20.20.220">
    <property type="match status" value="1"/>
</dbReference>
<dbReference type="NCBIfam" id="TIGR00676">
    <property type="entry name" value="fadh2"/>
    <property type="match status" value="1"/>
</dbReference>
<dbReference type="EMBL" id="MEUG01000001">
    <property type="protein sequence ID" value="OGC28662.1"/>
    <property type="molecule type" value="Genomic_DNA"/>
</dbReference>
<keyword evidence="5 12" id="KW-0285">Flavoprotein</keyword>
<evidence type="ECO:0000313" key="14">
    <source>
        <dbReference type="Proteomes" id="UP000178602"/>
    </source>
</evidence>
<evidence type="ECO:0000256" key="8">
    <source>
        <dbReference type="ARBA" id="ARBA00023027"/>
    </source>
</evidence>
<comment type="similarity">
    <text evidence="3 12">Belongs to the methylenetetrahydrofolate reductase family.</text>
</comment>
<keyword evidence="8" id="KW-0520">NAD</keyword>
<reference evidence="13 14" key="1">
    <citation type="journal article" date="2016" name="Nat. Commun.">
        <title>Thousands of microbial genomes shed light on interconnected biogeochemical processes in an aquifer system.</title>
        <authorList>
            <person name="Anantharaman K."/>
            <person name="Brown C.T."/>
            <person name="Hug L.A."/>
            <person name="Sharon I."/>
            <person name="Castelle C.J."/>
            <person name="Probst A.J."/>
            <person name="Thomas B.C."/>
            <person name="Singh A."/>
            <person name="Wilkins M.J."/>
            <person name="Karaoz U."/>
            <person name="Brodie E.L."/>
            <person name="Williams K.H."/>
            <person name="Hubbard S.S."/>
            <person name="Banfield J.F."/>
        </authorList>
    </citation>
    <scope>NUCLEOTIDE SEQUENCE [LARGE SCALE GENOMIC DNA]</scope>
</reference>
<evidence type="ECO:0000256" key="9">
    <source>
        <dbReference type="ARBA" id="ARBA00023167"/>
    </source>
</evidence>